<comment type="subcellular location">
    <subcellularLocation>
        <location evidence="5">Cell membrane</location>
        <topology evidence="5">Multi-pass membrane protein</topology>
    </subcellularLocation>
    <subcellularLocation>
        <location evidence="1">Membrane</location>
        <topology evidence="1">Multi-pass membrane protein</topology>
    </subcellularLocation>
</comment>
<keyword evidence="3 5" id="KW-1133">Transmembrane helix</keyword>
<gene>
    <name evidence="7" type="ORF">GURASL_38490</name>
</gene>
<organism evidence="7 8">
    <name type="scientific">Geotalea uraniireducens</name>
    <dbReference type="NCBI Taxonomy" id="351604"/>
    <lineage>
        <taxon>Bacteria</taxon>
        <taxon>Pseudomonadati</taxon>
        <taxon>Thermodesulfobacteriota</taxon>
        <taxon>Desulfuromonadia</taxon>
        <taxon>Geobacterales</taxon>
        <taxon>Geobacteraceae</taxon>
        <taxon>Geotalea</taxon>
    </lineage>
</organism>
<evidence type="ECO:0000313" key="7">
    <source>
        <dbReference type="EMBL" id="BDV44926.1"/>
    </source>
</evidence>
<keyword evidence="8" id="KW-1185">Reference proteome</keyword>
<dbReference type="PRINTS" id="PR00164">
    <property type="entry name" value="ABC2TRNSPORT"/>
</dbReference>
<dbReference type="InterPro" id="IPR000412">
    <property type="entry name" value="ABC_2_transport"/>
</dbReference>
<evidence type="ECO:0000313" key="8">
    <source>
        <dbReference type="Proteomes" id="UP001317705"/>
    </source>
</evidence>
<accession>A0ABM8EQN5</accession>
<feature type="transmembrane region" description="Helical" evidence="5">
    <location>
        <begin position="175"/>
        <end position="196"/>
    </location>
</feature>
<dbReference type="InterPro" id="IPR051784">
    <property type="entry name" value="Nod_factor_ABC_transporter"/>
</dbReference>
<feature type="transmembrane region" description="Helical" evidence="5">
    <location>
        <begin position="115"/>
        <end position="133"/>
    </location>
</feature>
<dbReference type="InterPro" id="IPR047817">
    <property type="entry name" value="ABC2_TM_bact-type"/>
</dbReference>
<proteinExistence type="inferred from homology"/>
<protein>
    <recommendedName>
        <fullName evidence="5">Transport permease protein</fullName>
    </recommendedName>
</protein>
<evidence type="ECO:0000256" key="2">
    <source>
        <dbReference type="ARBA" id="ARBA00022692"/>
    </source>
</evidence>
<keyword evidence="4 5" id="KW-0472">Membrane</keyword>
<name>A0ABM8EQN5_9BACT</name>
<evidence type="ECO:0000256" key="1">
    <source>
        <dbReference type="ARBA" id="ARBA00004141"/>
    </source>
</evidence>
<feature type="transmembrane region" description="Helical" evidence="5">
    <location>
        <begin position="139"/>
        <end position="163"/>
    </location>
</feature>
<dbReference type="PROSITE" id="PS51012">
    <property type="entry name" value="ABC_TM2"/>
    <property type="match status" value="1"/>
</dbReference>
<dbReference type="EMBL" id="AP027151">
    <property type="protein sequence ID" value="BDV44926.1"/>
    <property type="molecule type" value="Genomic_DNA"/>
</dbReference>
<dbReference type="RefSeq" id="WP_282001015.1">
    <property type="nucleotide sequence ID" value="NZ_AP027151.1"/>
</dbReference>
<evidence type="ECO:0000259" key="6">
    <source>
        <dbReference type="PROSITE" id="PS51012"/>
    </source>
</evidence>
<feature type="transmembrane region" description="Helical" evidence="5">
    <location>
        <begin position="224"/>
        <end position="245"/>
    </location>
</feature>
<dbReference type="Proteomes" id="UP001317705">
    <property type="component" value="Chromosome"/>
</dbReference>
<keyword evidence="5" id="KW-1003">Cell membrane</keyword>
<dbReference type="PANTHER" id="PTHR43229:SF2">
    <property type="entry name" value="NODULATION PROTEIN J"/>
    <property type="match status" value="1"/>
</dbReference>
<evidence type="ECO:0000256" key="3">
    <source>
        <dbReference type="ARBA" id="ARBA00022989"/>
    </source>
</evidence>
<keyword evidence="2 5" id="KW-0812">Transmembrane</keyword>
<feature type="domain" description="ABC transmembrane type-2" evidence="6">
    <location>
        <begin position="22"/>
        <end position="248"/>
    </location>
</feature>
<feature type="transmembrane region" description="Helical" evidence="5">
    <location>
        <begin position="20"/>
        <end position="46"/>
    </location>
</feature>
<dbReference type="PIRSF" id="PIRSF006648">
    <property type="entry name" value="DrrB"/>
    <property type="match status" value="1"/>
</dbReference>
<evidence type="ECO:0000256" key="4">
    <source>
        <dbReference type="ARBA" id="ARBA00023136"/>
    </source>
</evidence>
<keyword evidence="5" id="KW-0813">Transport</keyword>
<feature type="transmembrane region" description="Helical" evidence="5">
    <location>
        <begin position="52"/>
        <end position="72"/>
    </location>
</feature>
<dbReference type="InterPro" id="IPR013525">
    <property type="entry name" value="ABC2_TM"/>
</dbReference>
<sequence length="251" mass="27354">MLKGAFSIWNRDMLVLRRSIFSEFLAVIASPLTFYLAFGFGLRGYIANVEGVSYPVFMAPGLITMTAVTAAFDESAWSMWFHRKVQRTIEAYRVTPITVYDIVVGKIISGFTQGALKGLTVAVVIFLLTSFPFKIGYLAAYLTFIVFGSMIFSCLGTVCGTVLDKPETIGKVQAVIIMPLIFMSGIFFPVSSYPAAARPYVMALPTTALFEGARRALLAGTVDLAYLVLLAGTAVIAFAVAVVVFNRKIEE</sequence>
<dbReference type="PANTHER" id="PTHR43229">
    <property type="entry name" value="NODULATION PROTEIN J"/>
    <property type="match status" value="1"/>
</dbReference>
<evidence type="ECO:0000256" key="5">
    <source>
        <dbReference type="RuleBase" id="RU361157"/>
    </source>
</evidence>
<dbReference type="Pfam" id="PF01061">
    <property type="entry name" value="ABC2_membrane"/>
    <property type="match status" value="1"/>
</dbReference>
<reference evidence="7 8" key="1">
    <citation type="submission" date="2022-12" db="EMBL/GenBank/DDBJ databases">
        <title>Polyphasic characterization of Geotalea uranireducens NIT-SL11 newly isolated from a complex of sewage sludge and microbially reduced graphene oxide.</title>
        <authorList>
            <person name="Xie L."/>
            <person name="Yoshida N."/>
            <person name="Meng L."/>
        </authorList>
    </citation>
    <scope>NUCLEOTIDE SEQUENCE [LARGE SCALE GENOMIC DNA]</scope>
    <source>
        <strain evidence="7 8">NIT-SL11</strain>
    </source>
</reference>
<comment type="similarity">
    <text evidence="5">Belongs to the ABC-2 integral membrane protein family.</text>
</comment>